<dbReference type="InterPro" id="IPR020568">
    <property type="entry name" value="Ribosomal_Su5_D2-typ_SF"/>
</dbReference>
<feature type="coiled-coil region" evidence="1">
    <location>
        <begin position="121"/>
        <end position="148"/>
    </location>
</feature>
<dbReference type="Gene3D" id="3.30.230.20">
    <property type="entry name" value="lpxc deacetylase, domain 1"/>
    <property type="match status" value="1"/>
</dbReference>
<keyword evidence="3" id="KW-1185">Reference proteome</keyword>
<dbReference type="GO" id="GO:0009245">
    <property type="term" value="P:lipid A biosynthetic process"/>
    <property type="evidence" value="ECO:0007669"/>
    <property type="project" value="InterPro"/>
</dbReference>
<keyword evidence="1" id="KW-0175">Coiled coil</keyword>
<dbReference type="GO" id="GO:0103117">
    <property type="term" value="F:UDP-3-O-acyl-N-acetylglucosamine deacetylase activity"/>
    <property type="evidence" value="ECO:0007669"/>
    <property type="project" value="InterPro"/>
</dbReference>
<proteinExistence type="predicted"/>
<protein>
    <recommendedName>
        <fullName evidence="4">UDP-3-O-acyl-N-acetylglucosamine deacetylase</fullName>
    </recommendedName>
</protein>
<dbReference type="GO" id="GO:0016020">
    <property type="term" value="C:membrane"/>
    <property type="evidence" value="ECO:0007669"/>
    <property type="project" value="GOC"/>
</dbReference>
<dbReference type="AlphaFoldDB" id="A0A7J7M7F2"/>
<dbReference type="InterPro" id="IPR015870">
    <property type="entry name" value="UDP-acyl_N-AcGlcN_deAcase_N"/>
</dbReference>
<dbReference type="Pfam" id="PF03331">
    <property type="entry name" value="LpxC"/>
    <property type="match status" value="1"/>
</dbReference>
<dbReference type="PANTHER" id="PTHR33694:SF1">
    <property type="entry name" value="UDP-3-O-ACYL-N-ACETYLGLUCOSAMINE DEACETYLASE 1, MITOCHONDRIAL-RELATED"/>
    <property type="match status" value="1"/>
</dbReference>
<evidence type="ECO:0008006" key="4">
    <source>
        <dbReference type="Google" id="ProtNLM"/>
    </source>
</evidence>
<dbReference type="PANTHER" id="PTHR33694">
    <property type="entry name" value="UDP-3-O-ACYL-N-ACETYLGLUCOSAMINE DEACETYLASE 1, MITOCHONDRIAL-RELATED"/>
    <property type="match status" value="1"/>
</dbReference>
<reference evidence="2 3" key="1">
    <citation type="journal article" date="2020" name="IScience">
        <title>Genome Sequencing of the Endangered Kingdonia uniflora (Circaeasteraceae, Ranunculales) Reveals Potential Mechanisms of Evolutionary Specialization.</title>
        <authorList>
            <person name="Sun Y."/>
            <person name="Deng T."/>
            <person name="Zhang A."/>
            <person name="Moore M.J."/>
            <person name="Landis J.B."/>
            <person name="Lin N."/>
            <person name="Zhang H."/>
            <person name="Zhang X."/>
            <person name="Huang J."/>
            <person name="Zhang X."/>
            <person name="Sun H."/>
            <person name="Wang H."/>
        </authorList>
    </citation>
    <scope>NUCLEOTIDE SEQUENCE [LARGE SCALE GENOMIC DNA]</scope>
    <source>
        <strain evidence="2">TB1705</strain>
        <tissue evidence="2">Leaf</tissue>
    </source>
</reference>
<sequence>MLHSTRVSHVSSNTPYDWFESIGMQEDQRDQRLYKLNRLCLIEKDVSSEKEQKLKEHYEDFRDKLGAFDHIQDKLHQTIAKRDQRFEEFKFHMRFSEDQLCVAKLDRDEHKKLFKESAFKISCLEQKIQALERDLECAERDQEELRTFVFLTGKLQQTLASSIERTGITLHSGESSTAKLFPAMAGEGRFFICGDHRIPASIDFAKDTALCTTLCKQGVRVRMVEHLLSALEGLGVDNCRIEIVGADEVPLLDGSAREWVEEIEKVGVCVAKDCDGNSMDKLAPYLHEPVHVWKNDSFVAAFPSPKVHITYGINFPQCLHNFRGWTYFFRAKRDLLRRQSMFLSYVPQIGFYSKLGYEPVLRTNALAHNDRIHKYVILLTPYPLSNFEDICHNDAISCRYVDEDGTKFFGDDEDEFGMYLPSSLCLSDSNNDDGISGDHFTFAQPKFHPEANTQLWKLSSNINAMNTAIIFENSVAFQEAFYNLGKHLEEPHEAHGQTCYAFKTTIVSMEKVPAIDCQWFSTAPMDNFSYVEGIASSRTFCIYEEFEGEVAMNMKSASYLTTLDVAR</sequence>
<comment type="caution">
    <text evidence="2">The sequence shown here is derived from an EMBL/GenBank/DDBJ whole genome shotgun (WGS) entry which is preliminary data.</text>
</comment>
<dbReference type="SUPFAM" id="SSF54211">
    <property type="entry name" value="Ribosomal protein S5 domain 2-like"/>
    <property type="match status" value="1"/>
</dbReference>
<evidence type="ECO:0000313" key="2">
    <source>
        <dbReference type="EMBL" id="KAF6150796.1"/>
    </source>
</evidence>
<name>A0A7J7M7F2_9MAGN</name>
<evidence type="ECO:0000256" key="1">
    <source>
        <dbReference type="SAM" id="Coils"/>
    </source>
</evidence>
<evidence type="ECO:0000313" key="3">
    <source>
        <dbReference type="Proteomes" id="UP000541444"/>
    </source>
</evidence>
<dbReference type="InterPro" id="IPR004463">
    <property type="entry name" value="UDP-acyl_GlcNac_deAcase"/>
</dbReference>
<dbReference type="OrthoDB" id="10265200at2759"/>
<organism evidence="2 3">
    <name type="scientific">Kingdonia uniflora</name>
    <dbReference type="NCBI Taxonomy" id="39325"/>
    <lineage>
        <taxon>Eukaryota</taxon>
        <taxon>Viridiplantae</taxon>
        <taxon>Streptophyta</taxon>
        <taxon>Embryophyta</taxon>
        <taxon>Tracheophyta</taxon>
        <taxon>Spermatophyta</taxon>
        <taxon>Magnoliopsida</taxon>
        <taxon>Ranunculales</taxon>
        <taxon>Circaeasteraceae</taxon>
        <taxon>Kingdonia</taxon>
    </lineage>
</organism>
<accession>A0A7J7M7F2</accession>
<gene>
    <name evidence="2" type="ORF">GIB67_020879</name>
</gene>
<dbReference type="Proteomes" id="UP000541444">
    <property type="component" value="Unassembled WGS sequence"/>
</dbReference>
<dbReference type="EMBL" id="JACGCM010001726">
    <property type="protein sequence ID" value="KAF6150796.1"/>
    <property type="molecule type" value="Genomic_DNA"/>
</dbReference>